<name>A0A8S4SL55_9NEOP</name>
<feature type="region of interest" description="Disordered" evidence="1">
    <location>
        <begin position="79"/>
        <end position="98"/>
    </location>
</feature>
<reference evidence="2" key="1">
    <citation type="submission" date="2022-03" db="EMBL/GenBank/DDBJ databases">
        <authorList>
            <person name="Lindestad O."/>
        </authorList>
    </citation>
    <scope>NUCLEOTIDE SEQUENCE</scope>
</reference>
<evidence type="ECO:0000256" key="1">
    <source>
        <dbReference type="SAM" id="MobiDB-lite"/>
    </source>
</evidence>
<dbReference type="Proteomes" id="UP000838756">
    <property type="component" value="Unassembled WGS sequence"/>
</dbReference>
<organism evidence="2 3">
    <name type="scientific">Pararge aegeria aegeria</name>
    <dbReference type="NCBI Taxonomy" id="348720"/>
    <lineage>
        <taxon>Eukaryota</taxon>
        <taxon>Metazoa</taxon>
        <taxon>Ecdysozoa</taxon>
        <taxon>Arthropoda</taxon>
        <taxon>Hexapoda</taxon>
        <taxon>Insecta</taxon>
        <taxon>Pterygota</taxon>
        <taxon>Neoptera</taxon>
        <taxon>Endopterygota</taxon>
        <taxon>Lepidoptera</taxon>
        <taxon>Glossata</taxon>
        <taxon>Ditrysia</taxon>
        <taxon>Papilionoidea</taxon>
        <taxon>Nymphalidae</taxon>
        <taxon>Satyrinae</taxon>
        <taxon>Satyrini</taxon>
        <taxon>Parargina</taxon>
        <taxon>Pararge</taxon>
    </lineage>
</organism>
<dbReference type="EMBL" id="CAKXAJ010026501">
    <property type="protein sequence ID" value="CAH2269224.1"/>
    <property type="molecule type" value="Genomic_DNA"/>
</dbReference>
<keyword evidence="3" id="KW-1185">Reference proteome</keyword>
<evidence type="ECO:0000313" key="2">
    <source>
        <dbReference type="EMBL" id="CAH2269224.1"/>
    </source>
</evidence>
<dbReference type="AlphaFoldDB" id="A0A8S4SL55"/>
<accession>A0A8S4SL55</accession>
<sequence>MQSKIAPARERTRALQLKTTARNVHGTGRSSNLPVIFTTPQIKHYEVRKIKEEQKYKDGSRIQKAALSLSSDLCQETLGLGQDEPERTGGVKLLPTFK</sequence>
<protein>
    <submittedName>
        <fullName evidence="2">Jg1744 protein</fullName>
    </submittedName>
</protein>
<gene>
    <name evidence="2" type="primary">jg1744</name>
    <name evidence="2" type="ORF">PAEG_LOCUS27493</name>
</gene>
<proteinExistence type="predicted"/>
<evidence type="ECO:0000313" key="3">
    <source>
        <dbReference type="Proteomes" id="UP000838756"/>
    </source>
</evidence>
<comment type="caution">
    <text evidence="2">The sequence shown here is derived from an EMBL/GenBank/DDBJ whole genome shotgun (WGS) entry which is preliminary data.</text>
</comment>